<evidence type="ECO:0000313" key="2">
    <source>
        <dbReference type="EMBL" id="PZG08434.1"/>
    </source>
</evidence>
<dbReference type="AlphaFoldDB" id="A0A2W2EVS6"/>
<reference evidence="2 3" key="1">
    <citation type="submission" date="2018-01" db="EMBL/GenBank/DDBJ databases">
        <title>Draft genome sequence of Nonomuraea sp. KC333.</title>
        <authorList>
            <person name="Sahin N."/>
            <person name="Saygin H."/>
            <person name="Ay H."/>
        </authorList>
    </citation>
    <scope>NUCLEOTIDE SEQUENCE [LARGE SCALE GENOMIC DNA]</scope>
    <source>
        <strain evidence="2 3">KC333</strain>
    </source>
</reference>
<keyword evidence="1" id="KW-0472">Membrane</keyword>
<gene>
    <name evidence="2" type="ORF">C1J01_39000</name>
</gene>
<evidence type="ECO:0000256" key="1">
    <source>
        <dbReference type="SAM" id="Phobius"/>
    </source>
</evidence>
<name>A0A2W2EVS6_9ACTN</name>
<keyword evidence="3" id="KW-1185">Reference proteome</keyword>
<dbReference type="EMBL" id="POUD01000267">
    <property type="protein sequence ID" value="PZG08434.1"/>
    <property type="molecule type" value="Genomic_DNA"/>
</dbReference>
<proteinExistence type="predicted"/>
<organism evidence="2 3">
    <name type="scientific">Nonomuraea aridisoli</name>
    <dbReference type="NCBI Taxonomy" id="2070368"/>
    <lineage>
        <taxon>Bacteria</taxon>
        <taxon>Bacillati</taxon>
        <taxon>Actinomycetota</taxon>
        <taxon>Actinomycetes</taxon>
        <taxon>Streptosporangiales</taxon>
        <taxon>Streptosporangiaceae</taxon>
        <taxon>Nonomuraea</taxon>
    </lineage>
</organism>
<comment type="caution">
    <text evidence="2">The sequence shown here is derived from an EMBL/GenBank/DDBJ whole genome shotgun (WGS) entry which is preliminary data.</text>
</comment>
<feature type="transmembrane region" description="Helical" evidence="1">
    <location>
        <begin position="81"/>
        <end position="102"/>
    </location>
</feature>
<evidence type="ECO:0000313" key="3">
    <source>
        <dbReference type="Proteomes" id="UP000249304"/>
    </source>
</evidence>
<keyword evidence="1" id="KW-1133">Transmembrane helix</keyword>
<feature type="transmembrane region" description="Helical" evidence="1">
    <location>
        <begin position="123"/>
        <end position="152"/>
    </location>
</feature>
<accession>A0A2W2EVS6</accession>
<sequence>MSALTGTAVLARLVLRRDRVLLPVWVVLPSLAPPAFVTAFTTAYPTEQDRREYAETSLHNTAFTVVYGALDGHDLGQLVTWRAGFVPVVIALVALLTVIRHTRAEEEAGRGELVGAAVVGRHAGLAAALTVTCAAALTAGLVSALALVASGLPVGGSLAFGLGLAASGWAFAAVGAVVAQLTT</sequence>
<feature type="transmembrane region" description="Helical" evidence="1">
    <location>
        <begin position="158"/>
        <end position="179"/>
    </location>
</feature>
<dbReference type="Proteomes" id="UP000249304">
    <property type="component" value="Unassembled WGS sequence"/>
</dbReference>
<keyword evidence="1" id="KW-0812">Transmembrane</keyword>
<protein>
    <submittedName>
        <fullName evidence="2">ABC transporter permease</fullName>
    </submittedName>
</protein>
<feature type="non-terminal residue" evidence="2">
    <location>
        <position position="183"/>
    </location>
</feature>